<sequence>MDMQMTGRVAIVTGATANIGRAISLGLAGEGVNLVAVGRDQAAGARLVEQAIAAGAQDARFVAADLSDPTAPGQILAAASALGEVAILVNNVGGNIGAGFFVDSDPASWAGDIDLNLGTLLRMTHAVLPGMIARKAGAIVNIGSTAGIVGDYMLPVYSAAKAAVHGFTKVLAKEVGPHGIRVNCVAPYGTVSRDPAAFSSGSRFHPDRNFFGRAFASTSPKDMEKRSRQTVLGRPVAFAEEVASLAVYLASDQAGFITGQVYPVDGGSLL</sequence>
<dbReference type="PRINTS" id="PR00081">
    <property type="entry name" value="GDHRDH"/>
</dbReference>
<dbReference type="PANTHER" id="PTHR42879:SF2">
    <property type="entry name" value="3-OXOACYL-[ACYL-CARRIER-PROTEIN] REDUCTASE FABG"/>
    <property type="match status" value="1"/>
</dbReference>
<evidence type="ECO:0000313" key="5">
    <source>
        <dbReference type="Proteomes" id="UP000028534"/>
    </source>
</evidence>
<comment type="catalytic activity">
    <reaction evidence="2">
        <text>2,5-dichlorocyclohexa-2,5-dien-1,4-diol + NAD(+) = 2,5-dichlorohydroquinone + NADH + H(+)</text>
        <dbReference type="Rhea" id="RHEA:15741"/>
        <dbReference type="ChEBI" id="CHEBI:15378"/>
        <dbReference type="ChEBI" id="CHEBI:27545"/>
        <dbReference type="ChEBI" id="CHEBI:28975"/>
        <dbReference type="ChEBI" id="CHEBI:57540"/>
        <dbReference type="ChEBI" id="CHEBI:57945"/>
    </reaction>
</comment>
<dbReference type="PRINTS" id="PR00080">
    <property type="entry name" value="SDRFAMILY"/>
</dbReference>
<dbReference type="CDD" id="cd05233">
    <property type="entry name" value="SDR_c"/>
    <property type="match status" value="1"/>
</dbReference>
<evidence type="ECO:0000313" key="4">
    <source>
        <dbReference type="EMBL" id="KEZ19736.1"/>
    </source>
</evidence>
<dbReference type="FunFam" id="3.40.50.720:FF:000084">
    <property type="entry name" value="Short-chain dehydrogenase reductase"/>
    <property type="match status" value="1"/>
</dbReference>
<protein>
    <submittedName>
        <fullName evidence="4">Short-chain dehydrogenase/reductase SDR</fullName>
    </submittedName>
</protein>
<dbReference type="InterPro" id="IPR036291">
    <property type="entry name" value="NAD(P)-bd_dom_sf"/>
</dbReference>
<dbReference type="Proteomes" id="UP000028534">
    <property type="component" value="Unassembled WGS sequence"/>
</dbReference>
<organism evidence="4 5">
    <name type="scientific">Sphingobium yanoikuyae</name>
    <name type="common">Sphingomonas yanoikuyae</name>
    <dbReference type="NCBI Taxonomy" id="13690"/>
    <lineage>
        <taxon>Bacteria</taxon>
        <taxon>Pseudomonadati</taxon>
        <taxon>Pseudomonadota</taxon>
        <taxon>Alphaproteobacteria</taxon>
        <taxon>Sphingomonadales</taxon>
        <taxon>Sphingomonadaceae</taxon>
        <taxon>Sphingobium</taxon>
    </lineage>
</organism>
<reference evidence="4 5" key="1">
    <citation type="submission" date="2014-03" db="EMBL/GenBank/DDBJ databases">
        <title>Genome sequence of Sphingobium yanoikuyae B1.</title>
        <authorList>
            <person name="Gan H.M."/>
            <person name="Gan H.Y."/>
            <person name="Savka M.A."/>
        </authorList>
    </citation>
    <scope>NUCLEOTIDE SEQUENCE [LARGE SCALE GENOMIC DNA]</scope>
    <source>
        <strain evidence="4 5">B1</strain>
    </source>
</reference>
<evidence type="ECO:0000256" key="3">
    <source>
        <dbReference type="RuleBase" id="RU000363"/>
    </source>
</evidence>
<dbReference type="RefSeq" id="WP_037518823.1">
    <property type="nucleotide sequence ID" value="NZ_JGVR01000008.1"/>
</dbReference>
<evidence type="ECO:0000256" key="2">
    <source>
        <dbReference type="ARBA" id="ARBA00051383"/>
    </source>
</evidence>
<dbReference type="Gene3D" id="3.40.50.720">
    <property type="entry name" value="NAD(P)-binding Rossmann-like Domain"/>
    <property type="match status" value="1"/>
</dbReference>
<dbReference type="eggNOG" id="COG1028">
    <property type="taxonomic scope" value="Bacteria"/>
</dbReference>
<dbReference type="GO" id="GO:0032787">
    <property type="term" value="P:monocarboxylic acid metabolic process"/>
    <property type="evidence" value="ECO:0007669"/>
    <property type="project" value="UniProtKB-ARBA"/>
</dbReference>
<dbReference type="STRING" id="13690.AX777_22550"/>
<dbReference type="InterPro" id="IPR050259">
    <property type="entry name" value="SDR"/>
</dbReference>
<dbReference type="InterPro" id="IPR020904">
    <property type="entry name" value="Sc_DH/Rdtase_CS"/>
</dbReference>
<dbReference type="PATRIC" id="fig|13690.10.peg.1895"/>
<name>A0A084EP44_SPHYA</name>
<comment type="caution">
    <text evidence="4">The sequence shown here is derived from an EMBL/GenBank/DDBJ whole genome shotgun (WGS) entry which is preliminary data.</text>
</comment>
<gene>
    <name evidence="4" type="ORF">CP98_01841</name>
</gene>
<dbReference type="AlphaFoldDB" id="A0A084EP44"/>
<accession>A0A084EP44</accession>
<dbReference type="InterPro" id="IPR002347">
    <property type="entry name" value="SDR_fam"/>
</dbReference>
<dbReference type="SUPFAM" id="SSF51735">
    <property type="entry name" value="NAD(P)-binding Rossmann-fold domains"/>
    <property type="match status" value="1"/>
</dbReference>
<comment type="similarity">
    <text evidence="1 3">Belongs to the short-chain dehydrogenases/reductases (SDR) family.</text>
</comment>
<evidence type="ECO:0000256" key="1">
    <source>
        <dbReference type="ARBA" id="ARBA00006484"/>
    </source>
</evidence>
<dbReference type="Pfam" id="PF00106">
    <property type="entry name" value="adh_short"/>
    <property type="match status" value="1"/>
</dbReference>
<dbReference type="PROSITE" id="PS00061">
    <property type="entry name" value="ADH_SHORT"/>
    <property type="match status" value="1"/>
</dbReference>
<dbReference type="Pfam" id="PF13561">
    <property type="entry name" value="adh_short_C2"/>
    <property type="match status" value="1"/>
</dbReference>
<dbReference type="PANTHER" id="PTHR42879">
    <property type="entry name" value="3-OXOACYL-(ACYL-CARRIER-PROTEIN) REDUCTASE"/>
    <property type="match status" value="1"/>
</dbReference>
<dbReference type="EMBL" id="JGVR01000008">
    <property type="protein sequence ID" value="KEZ19736.1"/>
    <property type="molecule type" value="Genomic_DNA"/>
</dbReference>
<proteinExistence type="inferred from homology"/>